<keyword evidence="2" id="KW-1185">Reference proteome</keyword>
<sequence length="66" mass="7395">MSMLTMVLLVTSDNEQFIVEKDVAERSVLSKTCSRTLGSDQPIPLPNVSSSVLRKKSGLRVWVRFI</sequence>
<evidence type="ECO:0000313" key="2">
    <source>
        <dbReference type="Proteomes" id="UP001207468"/>
    </source>
</evidence>
<comment type="caution">
    <text evidence="1">The sequence shown here is derived from an EMBL/GenBank/DDBJ whole genome shotgun (WGS) entry which is preliminary data.</text>
</comment>
<evidence type="ECO:0000313" key="1">
    <source>
        <dbReference type="EMBL" id="KAI9459814.1"/>
    </source>
</evidence>
<reference evidence="1" key="1">
    <citation type="submission" date="2021-03" db="EMBL/GenBank/DDBJ databases">
        <title>Evolutionary priming and transition to the ectomycorrhizal habit in an iconic lineage of mushroom-forming fungi: is preadaptation a requirement?</title>
        <authorList>
            <consortium name="DOE Joint Genome Institute"/>
            <person name="Looney B.P."/>
            <person name="Miyauchi S."/>
            <person name="Morin E."/>
            <person name="Drula E."/>
            <person name="Courty P.E."/>
            <person name="Chicoki N."/>
            <person name="Fauchery L."/>
            <person name="Kohler A."/>
            <person name="Kuo A."/>
            <person name="LaButti K."/>
            <person name="Pangilinan J."/>
            <person name="Lipzen A."/>
            <person name="Riley R."/>
            <person name="Andreopoulos W."/>
            <person name="He G."/>
            <person name="Johnson J."/>
            <person name="Barry K.W."/>
            <person name="Grigoriev I.V."/>
            <person name="Nagy L."/>
            <person name="Hibbett D."/>
            <person name="Henrissat B."/>
            <person name="Matheny P.B."/>
            <person name="Labbe J."/>
            <person name="Martin A.F."/>
        </authorList>
    </citation>
    <scope>NUCLEOTIDE SEQUENCE</scope>
    <source>
        <strain evidence="1">BPL698</strain>
    </source>
</reference>
<organism evidence="1 2">
    <name type="scientific">Russula earlei</name>
    <dbReference type="NCBI Taxonomy" id="71964"/>
    <lineage>
        <taxon>Eukaryota</taxon>
        <taxon>Fungi</taxon>
        <taxon>Dikarya</taxon>
        <taxon>Basidiomycota</taxon>
        <taxon>Agaricomycotina</taxon>
        <taxon>Agaricomycetes</taxon>
        <taxon>Russulales</taxon>
        <taxon>Russulaceae</taxon>
        <taxon>Russula</taxon>
    </lineage>
</organism>
<proteinExistence type="predicted"/>
<dbReference type="EMBL" id="JAGFNK010000195">
    <property type="protein sequence ID" value="KAI9459814.1"/>
    <property type="molecule type" value="Genomic_DNA"/>
</dbReference>
<protein>
    <submittedName>
        <fullName evidence="1">Uncharacterized protein</fullName>
    </submittedName>
</protein>
<accession>A0ACC0U4E7</accession>
<gene>
    <name evidence="1" type="ORF">F5148DRAFT_1218311</name>
</gene>
<name>A0ACC0U4E7_9AGAM</name>
<dbReference type="Proteomes" id="UP001207468">
    <property type="component" value="Unassembled WGS sequence"/>
</dbReference>